<evidence type="ECO:0008006" key="3">
    <source>
        <dbReference type="Google" id="ProtNLM"/>
    </source>
</evidence>
<dbReference type="Gene3D" id="3.90.930.1">
    <property type="match status" value="1"/>
</dbReference>
<sequence length="125" mass="14437">MHLFSKQGNKMLKHLIYSTLLLLICVFVGCSDSSVDSLPECVNNEDKIKGCVERDYHHNGQLKIEFPYKNGKENDIAKGYYETGELYIKAPYTDDYKNGVAKEYDKNGKLKQLRLYKNDTFKVQS</sequence>
<protein>
    <recommendedName>
        <fullName evidence="3">Phophatidylinositol-4-phosphate 5-kinase</fullName>
    </recommendedName>
</protein>
<dbReference type="Pfam" id="PF07661">
    <property type="entry name" value="MORN_2"/>
    <property type="match status" value="3"/>
</dbReference>
<name>A0A4U8S0E7_9HELI</name>
<dbReference type="AlphaFoldDB" id="A0A4U8S0E7"/>
<gene>
    <name evidence="1" type="ORF">LS75_002020</name>
</gene>
<dbReference type="InterPro" id="IPR011652">
    <property type="entry name" value="MORN_2"/>
</dbReference>
<evidence type="ECO:0000313" key="1">
    <source>
        <dbReference type="EMBL" id="TLD79105.1"/>
    </source>
</evidence>
<proteinExistence type="predicted"/>
<dbReference type="EMBL" id="JRPF02000002">
    <property type="protein sequence ID" value="TLD79105.1"/>
    <property type="molecule type" value="Genomic_DNA"/>
</dbReference>
<dbReference type="PROSITE" id="PS51257">
    <property type="entry name" value="PROKAR_LIPOPROTEIN"/>
    <property type="match status" value="1"/>
</dbReference>
<dbReference type="OrthoDB" id="5325647at2"/>
<dbReference type="SUPFAM" id="SSF82185">
    <property type="entry name" value="Histone H3 K4-specific methyltransferase SET7/9 N-terminal domain"/>
    <property type="match status" value="1"/>
</dbReference>
<keyword evidence="2" id="KW-1185">Reference proteome</keyword>
<dbReference type="Proteomes" id="UP000029925">
    <property type="component" value="Unassembled WGS sequence"/>
</dbReference>
<comment type="caution">
    <text evidence="1">The sequence shown here is derived from an EMBL/GenBank/DDBJ whole genome shotgun (WGS) entry which is preliminary data.</text>
</comment>
<reference evidence="1 2" key="1">
    <citation type="journal article" date="2014" name="Genome Announc.">
        <title>Draft genome sequences of eight enterohepatic helicobacter species isolated from both laboratory and wild rodents.</title>
        <authorList>
            <person name="Sheh A."/>
            <person name="Shen Z."/>
            <person name="Fox J.G."/>
        </authorList>
    </citation>
    <scope>NUCLEOTIDE SEQUENCE [LARGE SCALE GENOMIC DNA]</scope>
    <source>
        <strain evidence="1 2">MIT 98-6810</strain>
    </source>
</reference>
<organism evidence="1 2">
    <name type="scientific">Helicobacter typhlonius</name>
    <dbReference type="NCBI Taxonomy" id="76936"/>
    <lineage>
        <taxon>Bacteria</taxon>
        <taxon>Pseudomonadati</taxon>
        <taxon>Campylobacterota</taxon>
        <taxon>Epsilonproteobacteria</taxon>
        <taxon>Campylobacterales</taxon>
        <taxon>Helicobacteraceae</taxon>
        <taxon>Helicobacter</taxon>
    </lineage>
</organism>
<accession>A0A4U8S0E7</accession>
<evidence type="ECO:0000313" key="2">
    <source>
        <dbReference type="Proteomes" id="UP000029925"/>
    </source>
</evidence>